<dbReference type="PANTHER" id="PTHR14136:SF17">
    <property type="entry name" value="BTB_POZ DOMAIN-CONTAINING PROTEIN KCTD9"/>
    <property type="match status" value="1"/>
</dbReference>
<gene>
    <name evidence="2" type="ORF">BJY14_007698</name>
</gene>
<dbReference type="Gene3D" id="2.160.20.80">
    <property type="entry name" value="E3 ubiquitin-protein ligase SopA"/>
    <property type="match status" value="1"/>
</dbReference>
<protein>
    <recommendedName>
        <fullName evidence="4">Pentapeptide repeat-containing protein</fullName>
    </recommendedName>
</protein>
<organism evidence="2 3">
    <name type="scientific">Actinomadura luteofluorescens</name>
    <dbReference type="NCBI Taxonomy" id="46163"/>
    <lineage>
        <taxon>Bacteria</taxon>
        <taxon>Bacillati</taxon>
        <taxon>Actinomycetota</taxon>
        <taxon>Actinomycetes</taxon>
        <taxon>Streptosporangiales</taxon>
        <taxon>Thermomonosporaceae</taxon>
        <taxon>Actinomadura</taxon>
    </lineage>
</organism>
<dbReference type="RefSeq" id="WP_179848051.1">
    <property type="nucleotide sequence ID" value="NZ_JACCBA010000001.1"/>
</dbReference>
<comment type="caution">
    <text evidence="2">The sequence shown here is derived from an EMBL/GenBank/DDBJ whole genome shotgun (WGS) entry which is preliminary data.</text>
</comment>
<dbReference type="SUPFAM" id="SSF141571">
    <property type="entry name" value="Pentapeptide repeat-like"/>
    <property type="match status" value="1"/>
</dbReference>
<keyword evidence="1" id="KW-1133">Transmembrane helix</keyword>
<dbReference type="EMBL" id="JACCBA010000001">
    <property type="protein sequence ID" value="NYD51715.1"/>
    <property type="molecule type" value="Genomic_DNA"/>
</dbReference>
<evidence type="ECO:0008006" key="4">
    <source>
        <dbReference type="Google" id="ProtNLM"/>
    </source>
</evidence>
<keyword evidence="1" id="KW-0812">Transmembrane</keyword>
<dbReference type="Proteomes" id="UP000529783">
    <property type="component" value="Unassembled WGS sequence"/>
</dbReference>
<evidence type="ECO:0000313" key="3">
    <source>
        <dbReference type="Proteomes" id="UP000529783"/>
    </source>
</evidence>
<keyword evidence="1" id="KW-0472">Membrane</keyword>
<evidence type="ECO:0000313" key="2">
    <source>
        <dbReference type="EMBL" id="NYD51715.1"/>
    </source>
</evidence>
<sequence length="264" mass="28550">MLDKRRTGRHQWFNTSGILLTIVLTALGLYFTRQTLVSSQQVQITDRYTKAVEQLGSPQQEVRLGAIYALDRLAADSGRDHNTIMDVLAAYVRVHAPAPNAQTPNARTPREPAADVQAALTVLVGNDRARQPRPLDLHGVRIPGADLASSASNSARRDTYFHGPFLTVTQLRRAGWYVADLRGAILEGADLSGAALGAADLGSSDLRRAVLRDAHLHGARLHGADLTGAQLMGADLRGADLTHVLGMTPDRIRKSALTDPTTRF</sequence>
<dbReference type="InterPro" id="IPR001646">
    <property type="entry name" value="5peptide_repeat"/>
</dbReference>
<dbReference type="Pfam" id="PF00805">
    <property type="entry name" value="Pentapeptide"/>
    <property type="match status" value="1"/>
</dbReference>
<dbReference type="InterPro" id="IPR051082">
    <property type="entry name" value="Pentapeptide-BTB/POZ_domain"/>
</dbReference>
<proteinExistence type="predicted"/>
<accession>A0A7Y9JJY9</accession>
<keyword evidence="3" id="KW-1185">Reference proteome</keyword>
<evidence type="ECO:0000256" key="1">
    <source>
        <dbReference type="SAM" id="Phobius"/>
    </source>
</evidence>
<reference evidence="2 3" key="1">
    <citation type="submission" date="2020-07" db="EMBL/GenBank/DDBJ databases">
        <title>Sequencing the genomes of 1000 actinobacteria strains.</title>
        <authorList>
            <person name="Klenk H.-P."/>
        </authorList>
    </citation>
    <scope>NUCLEOTIDE SEQUENCE [LARGE SCALE GENOMIC DNA]</scope>
    <source>
        <strain evidence="2 3">DSM 40398</strain>
    </source>
</reference>
<name>A0A7Y9JJY9_9ACTN</name>
<feature type="transmembrane region" description="Helical" evidence="1">
    <location>
        <begin position="12"/>
        <end position="31"/>
    </location>
</feature>
<dbReference type="PANTHER" id="PTHR14136">
    <property type="entry name" value="BTB_POZ DOMAIN-CONTAINING PROTEIN KCTD9"/>
    <property type="match status" value="1"/>
</dbReference>
<dbReference type="AlphaFoldDB" id="A0A7Y9JJY9"/>